<dbReference type="EMBL" id="UYSL01000367">
    <property type="protein sequence ID" value="VDL63620.1"/>
    <property type="molecule type" value="Genomic_DNA"/>
</dbReference>
<accession>A0A0N4XDU8</accession>
<dbReference type="Proteomes" id="UP000271162">
    <property type="component" value="Unassembled WGS sequence"/>
</dbReference>
<dbReference type="AlphaFoldDB" id="A0A0N4XDU8"/>
<proteinExistence type="predicted"/>
<organism evidence="3">
    <name type="scientific">Nippostrongylus brasiliensis</name>
    <name type="common">Rat hookworm</name>
    <dbReference type="NCBI Taxonomy" id="27835"/>
    <lineage>
        <taxon>Eukaryota</taxon>
        <taxon>Metazoa</taxon>
        <taxon>Ecdysozoa</taxon>
        <taxon>Nematoda</taxon>
        <taxon>Chromadorea</taxon>
        <taxon>Rhabditida</taxon>
        <taxon>Rhabditina</taxon>
        <taxon>Rhabditomorpha</taxon>
        <taxon>Strongyloidea</taxon>
        <taxon>Heligmosomidae</taxon>
        <taxon>Nippostrongylus</taxon>
    </lineage>
</organism>
<reference evidence="3" key="1">
    <citation type="submission" date="2017-02" db="UniProtKB">
        <authorList>
            <consortium name="WormBaseParasite"/>
        </authorList>
    </citation>
    <scope>IDENTIFICATION</scope>
</reference>
<gene>
    <name evidence="1" type="ORF">NBR_LOCUS701</name>
</gene>
<sequence>MGGRVMTGANDGPPGSMPIALITAGLHVPDLLGNLPTIEVYSLIWSLEPTRMQLKGSFTSVALTIVNGLSE</sequence>
<evidence type="ECO:0000313" key="2">
    <source>
        <dbReference type="Proteomes" id="UP000271162"/>
    </source>
</evidence>
<evidence type="ECO:0000313" key="1">
    <source>
        <dbReference type="EMBL" id="VDL63620.1"/>
    </source>
</evidence>
<reference evidence="1 2" key="2">
    <citation type="submission" date="2018-11" db="EMBL/GenBank/DDBJ databases">
        <authorList>
            <consortium name="Pathogen Informatics"/>
        </authorList>
    </citation>
    <scope>NUCLEOTIDE SEQUENCE [LARGE SCALE GENOMIC DNA]</scope>
</reference>
<evidence type="ECO:0000313" key="3">
    <source>
        <dbReference type="WBParaSite" id="NBR_0000070001-mRNA-1"/>
    </source>
</evidence>
<dbReference type="WBParaSite" id="NBR_0000070001-mRNA-1">
    <property type="protein sequence ID" value="NBR_0000070001-mRNA-1"/>
    <property type="gene ID" value="NBR_0000070001"/>
</dbReference>
<protein>
    <submittedName>
        <fullName evidence="3">BPI2 domain-containing protein</fullName>
    </submittedName>
</protein>
<name>A0A0N4XDU8_NIPBR</name>
<keyword evidence="2" id="KW-1185">Reference proteome</keyword>